<comment type="caution">
    <text evidence="10">The sequence shown here is derived from an EMBL/GenBank/DDBJ whole genome shotgun (WGS) entry which is preliminary data.</text>
</comment>
<evidence type="ECO:0000256" key="6">
    <source>
        <dbReference type="PIRSR" id="PIRSR602081-1"/>
    </source>
</evidence>
<dbReference type="FunFam" id="1.10.579.10:FF:000001">
    <property type="entry name" value="Cryptochrome 1"/>
    <property type="match status" value="1"/>
</dbReference>
<dbReference type="GO" id="GO:0005737">
    <property type="term" value="C:cytoplasm"/>
    <property type="evidence" value="ECO:0007669"/>
    <property type="project" value="TreeGrafter"/>
</dbReference>
<keyword evidence="2 6" id="KW-0285">Flavoprotein</keyword>
<dbReference type="EMBL" id="REGN01000323">
    <property type="protein sequence ID" value="RNA42711.1"/>
    <property type="molecule type" value="Genomic_DNA"/>
</dbReference>
<feature type="region of interest" description="Disordered" evidence="8">
    <location>
        <begin position="1"/>
        <end position="28"/>
    </location>
</feature>
<dbReference type="InterPro" id="IPR005101">
    <property type="entry name" value="Cryptochr/Photolyase_FAD-bd"/>
</dbReference>
<dbReference type="InterPro" id="IPR014729">
    <property type="entry name" value="Rossmann-like_a/b/a_fold"/>
</dbReference>
<dbReference type="GO" id="GO:0032922">
    <property type="term" value="P:circadian regulation of gene expression"/>
    <property type="evidence" value="ECO:0007669"/>
    <property type="project" value="TreeGrafter"/>
</dbReference>
<sequence>MAPKREKIKNESDPSLGFGLKNEPSEPINATDMEKTAKCIYWFRKALRLHDNPSLMHAIQKSQYIYPIFILDPWFVQKAKVGPNRWRFLLQSLNDLNEQLIRKNSRLILIRGNPSAVFAEKIKEWDINLICFETDTEPYAKLRDQEITKIATELNVKVETKYGHTLYNPDYVYKKNNEKIPLQYQSFVGALAKIGDPPKPIDEPSNVFNKLEIDYDLYKIPDLVSIGIDPSACGPLLFPGGETEALRRLEDKFKNESWICSFEKPNTSPNSLAPSTTVLSPYLKFGCLSARKFYWRLKQVYAKRKHSMPPVSLEGQLLFREFFYYVGAFTPNFNKIEGNPVCRQIKWDDKPEYVKAWKEARTGFPFIDAIMTQLRTEGWIHHLARHAVACFLTRGDLYCSWEKGQEVFEEYLLDQDWSLNAANWMWLSASAFFHQYFRVYSPIGFGKKTDENGDYIRKYIPVLKTFPAKYIFEPWTAPLEVQKRHNCVIGKDYPRPIVDHNVISKINISRMKKAYEESKLVSTDDGDDKKSRPTSSKSTKNPPKSEKTSPDTRPPSKKSKN</sequence>
<evidence type="ECO:0000259" key="9">
    <source>
        <dbReference type="PROSITE" id="PS51645"/>
    </source>
</evidence>
<dbReference type="OrthoDB" id="435881at2759"/>
<dbReference type="GO" id="GO:0005975">
    <property type="term" value="P:carbohydrate metabolic process"/>
    <property type="evidence" value="ECO:0007669"/>
    <property type="project" value="InterPro"/>
</dbReference>
<dbReference type="STRING" id="10195.A0A3M7T3X0"/>
<dbReference type="GO" id="GO:0003904">
    <property type="term" value="F:deoxyribodipyrimidine photo-lyase activity"/>
    <property type="evidence" value="ECO:0007669"/>
    <property type="project" value="TreeGrafter"/>
</dbReference>
<evidence type="ECO:0000313" key="10">
    <source>
        <dbReference type="EMBL" id="RNA42711.1"/>
    </source>
</evidence>
<reference evidence="10 11" key="1">
    <citation type="journal article" date="2018" name="Sci. Rep.">
        <title>Genomic signatures of local adaptation to the degree of environmental predictability in rotifers.</title>
        <authorList>
            <person name="Franch-Gras L."/>
            <person name="Hahn C."/>
            <person name="Garcia-Roger E.M."/>
            <person name="Carmona M.J."/>
            <person name="Serra M."/>
            <person name="Gomez A."/>
        </authorList>
    </citation>
    <scope>NUCLEOTIDE SEQUENCE [LARGE SCALE GENOMIC DNA]</scope>
    <source>
        <strain evidence="10">HYR1</strain>
    </source>
</reference>
<evidence type="ECO:0000256" key="4">
    <source>
        <dbReference type="ARBA" id="ARBA00022827"/>
    </source>
</evidence>
<dbReference type="GO" id="GO:0004553">
    <property type="term" value="F:hydrolase activity, hydrolyzing O-glycosyl compounds"/>
    <property type="evidence" value="ECO:0007669"/>
    <property type="project" value="InterPro"/>
</dbReference>
<dbReference type="Pfam" id="PF00875">
    <property type="entry name" value="DNA_photolyase"/>
    <property type="match status" value="1"/>
</dbReference>
<dbReference type="Gene3D" id="1.10.579.10">
    <property type="entry name" value="DNA Cyclobutane Dipyrimidine Photolyase, subunit A, domain 3"/>
    <property type="match status" value="1"/>
</dbReference>
<dbReference type="InterPro" id="IPR006050">
    <property type="entry name" value="DNA_photolyase_N"/>
</dbReference>
<dbReference type="Gene3D" id="1.25.40.80">
    <property type="match status" value="1"/>
</dbReference>
<comment type="cofactor">
    <cofactor evidence="6">
        <name>FAD</name>
        <dbReference type="ChEBI" id="CHEBI:57692"/>
    </cofactor>
    <text evidence="6">Binds 1 FAD per subunit.</text>
</comment>
<dbReference type="Gene3D" id="3.40.50.620">
    <property type="entry name" value="HUPs"/>
    <property type="match status" value="1"/>
</dbReference>
<feature type="site" description="Electron transfer via tryptophanyl radical" evidence="7">
    <location>
        <position position="401"/>
    </location>
</feature>
<protein>
    <submittedName>
        <fullName evidence="10">6-4 photolyase</fullName>
    </submittedName>
</protein>
<dbReference type="AlphaFoldDB" id="A0A3M7T3X0"/>
<dbReference type="GO" id="GO:0071949">
    <property type="term" value="F:FAD binding"/>
    <property type="evidence" value="ECO:0007669"/>
    <property type="project" value="TreeGrafter"/>
</dbReference>
<accession>A0A3M7T3X0</accession>
<evidence type="ECO:0000256" key="2">
    <source>
        <dbReference type="ARBA" id="ARBA00022630"/>
    </source>
</evidence>
<feature type="site" description="Electron transfer via tryptophanyl radical" evidence="7">
    <location>
        <position position="347"/>
    </location>
</feature>
<dbReference type="GO" id="GO:0005634">
    <property type="term" value="C:nucleus"/>
    <property type="evidence" value="ECO:0007669"/>
    <property type="project" value="TreeGrafter"/>
</dbReference>
<evidence type="ECO:0000313" key="11">
    <source>
        <dbReference type="Proteomes" id="UP000276133"/>
    </source>
</evidence>
<keyword evidence="10" id="KW-0456">Lyase</keyword>
<feature type="region of interest" description="Disordered" evidence="8">
    <location>
        <begin position="517"/>
        <end position="561"/>
    </location>
</feature>
<evidence type="ECO:0000256" key="3">
    <source>
        <dbReference type="ARBA" id="ARBA00022801"/>
    </source>
</evidence>
<dbReference type="GO" id="GO:0043153">
    <property type="term" value="P:entrainment of circadian clock by photoperiod"/>
    <property type="evidence" value="ECO:0007669"/>
    <property type="project" value="TreeGrafter"/>
</dbReference>
<keyword evidence="4 6" id="KW-0274">FAD</keyword>
<feature type="compositionally biased region" description="Basic and acidic residues" evidence="8">
    <location>
        <begin position="1"/>
        <end position="12"/>
    </location>
</feature>
<evidence type="ECO:0000256" key="8">
    <source>
        <dbReference type="SAM" id="MobiDB-lite"/>
    </source>
</evidence>
<feature type="binding site" evidence="6">
    <location>
        <begin position="414"/>
        <end position="416"/>
    </location>
    <ligand>
        <name>FAD</name>
        <dbReference type="ChEBI" id="CHEBI:57692"/>
    </ligand>
</feature>
<dbReference type="InterPro" id="IPR002081">
    <property type="entry name" value="Cryptochrome/DNA_photolyase_1"/>
</dbReference>
<feature type="domain" description="Photolyase/cryptochrome alpha/beta" evidence="9">
    <location>
        <begin position="37"/>
        <end position="166"/>
    </location>
</feature>
<dbReference type="InterPro" id="IPR018087">
    <property type="entry name" value="Glyco_hydro_5_CS"/>
</dbReference>
<dbReference type="PROSITE" id="PS00659">
    <property type="entry name" value="GLYCOSYL_HYDROL_F5"/>
    <property type="match status" value="1"/>
</dbReference>
<feature type="binding site" evidence="6">
    <location>
        <begin position="276"/>
        <end position="280"/>
    </location>
    <ligand>
        <name>FAD</name>
        <dbReference type="ChEBI" id="CHEBI:57692"/>
    </ligand>
</feature>
<dbReference type="SUPFAM" id="SSF48173">
    <property type="entry name" value="Cryptochrome/photolyase FAD-binding domain"/>
    <property type="match status" value="1"/>
</dbReference>
<evidence type="ECO:0000256" key="5">
    <source>
        <dbReference type="ARBA" id="ARBA00023295"/>
    </source>
</evidence>
<dbReference type="SUPFAM" id="SSF52425">
    <property type="entry name" value="Cryptochrome/photolyase, N-terminal domain"/>
    <property type="match status" value="1"/>
</dbReference>
<keyword evidence="5" id="KW-0326">Glycosidase</keyword>
<keyword evidence="11" id="KW-1185">Reference proteome</keyword>
<keyword evidence="3" id="KW-0378">Hydrolase</keyword>
<gene>
    <name evidence="10" type="ORF">BpHYR1_021810</name>
</gene>
<comment type="similarity">
    <text evidence="1">Belongs to the DNA photolyase class-1 family.</text>
</comment>
<dbReference type="PROSITE" id="PS51645">
    <property type="entry name" value="PHR_CRY_ALPHA_BETA"/>
    <property type="match status" value="1"/>
</dbReference>
<feature type="site" description="Electron transfer via tryptophanyl radical" evidence="7">
    <location>
        <position position="424"/>
    </location>
</feature>
<dbReference type="Proteomes" id="UP000276133">
    <property type="component" value="Unassembled WGS sequence"/>
</dbReference>
<dbReference type="InterPro" id="IPR036155">
    <property type="entry name" value="Crypto/Photolyase_N_sf"/>
</dbReference>
<proteinExistence type="inferred from homology"/>
<dbReference type="Pfam" id="PF03441">
    <property type="entry name" value="FAD_binding_7"/>
    <property type="match status" value="1"/>
</dbReference>
<evidence type="ECO:0000256" key="1">
    <source>
        <dbReference type="ARBA" id="ARBA00005862"/>
    </source>
</evidence>
<name>A0A3M7T3X0_BRAPC</name>
<dbReference type="InterPro" id="IPR036134">
    <property type="entry name" value="Crypto/Photolyase_FAD-like_sf"/>
</dbReference>
<dbReference type="GO" id="GO:0003677">
    <property type="term" value="F:DNA binding"/>
    <property type="evidence" value="ECO:0007669"/>
    <property type="project" value="TreeGrafter"/>
</dbReference>
<dbReference type="PANTHER" id="PTHR11455">
    <property type="entry name" value="CRYPTOCHROME"/>
    <property type="match status" value="1"/>
</dbReference>
<feature type="binding site" evidence="6">
    <location>
        <begin position="316"/>
        <end position="323"/>
    </location>
    <ligand>
        <name>FAD</name>
        <dbReference type="ChEBI" id="CHEBI:57692"/>
    </ligand>
</feature>
<organism evidence="10 11">
    <name type="scientific">Brachionus plicatilis</name>
    <name type="common">Marine rotifer</name>
    <name type="synonym">Brachionus muelleri</name>
    <dbReference type="NCBI Taxonomy" id="10195"/>
    <lineage>
        <taxon>Eukaryota</taxon>
        <taxon>Metazoa</taxon>
        <taxon>Spiralia</taxon>
        <taxon>Gnathifera</taxon>
        <taxon>Rotifera</taxon>
        <taxon>Eurotatoria</taxon>
        <taxon>Monogononta</taxon>
        <taxon>Pseudotrocha</taxon>
        <taxon>Ploima</taxon>
        <taxon>Brachionidae</taxon>
        <taxon>Brachionus</taxon>
    </lineage>
</organism>
<feature type="compositionally biased region" description="Low complexity" evidence="8">
    <location>
        <begin position="533"/>
        <end position="542"/>
    </location>
</feature>
<evidence type="ECO:0000256" key="7">
    <source>
        <dbReference type="PIRSR" id="PIRSR602081-2"/>
    </source>
</evidence>
<dbReference type="PANTHER" id="PTHR11455:SF9">
    <property type="entry name" value="CRYPTOCHROME CIRCADIAN CLOCK 5 ISOFORM X1"/>
    <property type="match status" value="1"/>
</dbReference>